<keyword evidence="2" id="KW-1185">Reference proteome</keyword>
<evidence type="ECO:0000313" key="2">
    <source>
        <dbReference type="Proteomes" id="UP000316331"/>
    </source>
</evidence>
<evidence type="ECO:0000313" key="1">
    <source>
        <dbReference type="EMBL" id="TQM29850.1"/>
    </source>
</evidence>
<protein>
    <submittedName>
        <fullName evidence="1">Uncharacterized protein</fullName>
    </submittedName>
</protein>
<name>A0A543F7X0_9NOCA</name>
<dbReference type="Proteomes" id="UP000316331">
    <property type="component" value="Unassembled WGS sequence"/>
</dbReference>
<reference evidence="1 2" key="1">
    <citation type="submission" date="2019-06" db="EMBL/GenBank/DDBJ databases">
        <title>Sequencing the genomes of 1000 actinobacteria strains.</title>
        <authorList>
            <person name="Klenk H.-P."/>
        </authorList>
    </citation>
    <scope>NUCLEOTIDE SEQUENCE [LARGE SCALE GENOMIC DNA]</scope>
    <source>
        <strain evidence="1 2">DSM 103495</strain>
    </source>
</reference>
<sequence>MSDRSATALPGSDTEALAKFRRSIGRWALFVAPVCGRTEHGLIVGADHRMVYVDYGYPNPIRPELGNAIATHPRNLHLKYPAGQGDACPTCLSPVLSDVVC</sequence>
<dbReference type="EMBL" id="VFPG01000001">
    <property type="protein sequence ID" value="TQM29850.1"/>
    <property type="molecule type" value="Genomic_DNA"/>
</dbReference>
<proteinExistence type="predicted"/>
<accession>A0A543F7X0</accession>
<organism evidence="1 2">
    <name type="scientific">Nocardia bhagyanarayanae</name>
    <dbReference type="NCBI Taxonomy" id="1215925"/>
    <lineage>
        <taxon>Bacteria</taxon>
        <taxon>Bacillati</taxon>
        <taxon>Actinomycetota</taxon>
        <taxon>Actinomycetes</taxon>
        <taxon>Mycobacteriales</taxon>
        <taxon>Nocardiaceae</taxon>
        <taxon>Nocardia</taxon>
    </lineage>
</organism>
<comment type="caution">
    <text evidence="1">The sequence shown here is derived from an EMBL/GenBank/DDBJ whole genome shotgun (WGS) entry which is preliminary data.</text>
</comment>
<dbReference type="AlphaFoldDB" id="A0A543F7X0"/>
<gene>
    <name evidence="1" type="ORF">FB390_1463</name>
</gene>